<feature type="domain" description="Methyltransferase type 11" evidence="1">
    <location>
        <begin position="47"/>
        <end position="138"/>
    </location>
</feature>
<dbReference type="PANTHER" id="PTHR45036">
    <property type="entry name" value="METHYLTRANSFERASE LIKE 7B"/>
    <property type="match status" value="1"/>
</dbReference>
<sequence>MKNRTNITKYKMLAPLYDMFMGNQIFRKARQQAFSEIDSKRRDSILLVGVGTGEDFPYLPPLASITGIDLSPDMLRIAKTKKGNQDINLMKMNAETMDFPNQKFNVIVLNLILSVVEHPEKVLERSLKYLEPGGTLLIFDKFVESNVKPNLIRRALNVITSAIGTDINRDFDVIKSNLPIEIQKQYQTVSGLYTIIVAREAYTTNDISV</sequence>
<keyword evidence="3" id="KW-1185">Reference proteome</keyword>
<dbReference type="Gene3D" id="3.40.50.150">
    <property type="entry name" value="Vaccinia Virus protein VP39"/>
    <property type="match status" value="1"/>
</dbReference>
<reference evidence="3" key="1">
    <citation type="submission" date="2016-01" db="EMBL/GenBank/DDBJ databases">
        <title>Draft genome of Chromobacterium sp. F49.</title>
        <authorList>
            <person name="Hong K.W."/>
        </authorList>
    </citation>
    <scope>NUCLEOTIDE SEQUENCE [LARGE SCALE GENOMIC DNA]</scope>
    <source>
        <strain evidence="3">P7IIIA</strain>
    </source>
</reference>
<dbReference type="EMBL" id="LRFC01000034">
    <property type="protein sequence ID" value="KZE64793.1"/>
    <property type="molecule type" value="Genomic_DNA"/>
</dbReference>
<dbReference type="CDD" id="cd02440">
    <property type="entry name" value="AdoMet_MTases"/>
    <property type="match status" value="1"/>
</dbReference>
<organism evidence="2 3">
    <name type="scientific">Fictibacillus phosphorivorans</name>
    <dbReference type="NCBI Taxonomy" id="1221500"/>
    <lineage>
        <taxon>Bacteria</taxon>
        <taxon>Bacillati</taxon>
        <taxon>Bacillota</taxon>
        <taxon>Bacilli</taxon>
        <taxon>Bacillales</taxon>
        <taxon>Fictibacillaceae</taxon>
        <taxon>Fictibacillus</taxon>
    </lineage>
</organism>
<dbReference type="GO" id="GO:0008757">
    <property type="term" value="F:S-adenosylmethionine-dependent methyltransferase activity"/>
    <property type="evidence" value="ECO:0007669"/>
    <property type="project" value="InterPro"/>
</dbReference>
<gene>
    <name evidence="2" type="ORF">AWM68_09010</name>
</gene>
<dbReference type="Pfam" id="PF08241">
    <property type="entry name" value="Methyltransf_11"/>
    <property type="match status" value="1"/>
</dbReference>
<dbReference type="Proteomes" id="UP000076567">
    <property type="component" value="Unassembled WGS sequence"/>
</dbReference>
<evidence type="ECO:0000313" key="3">
    <source>
        <dbReference type="Proteomes" id="UP000076567"/>
    </source>
</evidence>
<dbReference type="InterPro" id="IPR029063">
    <property type="entry name" value="SAM-dependent_MTases_sf"/>
</dbReference>
<protein>
    <recommendedName>
        <fullName evidence="1">Methyltransferase type 11 domain-containing protein</fullName>
    </recommendedName>
</protein>
<dbReference type="InterPro" id="IPR052356">
    <property type="entry name" value="Thiol_S-MT"/>
</dbReference>
<name>A0A163QA21_9BACL</name>
<proteinExistence type="predicted"/>
<comment type="caution">
    <text evidence="2">The sequence shown here is derived from an EMBL/GenBank/DDBJ whole genome shotgun (WGS) entry which is preliminary data.</text>
</comment>
<dbReference type="OrthoDB" id="323463at2"/>
<dbReference type="RefSeq" id="WP_066242911.1">
    <property type="nucleotide sequence ID" value="NZ_LRFC01000034.1"/>
</dbReference>
<evidence type="ECO:0000259" key="1">
    <source>
        <dbReference type="Pfam" id="PF08241"/>
    </source>
</evidence>
<accession>A0A163QA21</accession>
<evidence type="ECO:0000313" key="2">
    <source>
        <dbReference type="EMBL" id="KZE64793.1"/>
    </source>
</evidence>
<dbReference type="PANTHER" id="PTHR45036:SF1">
    <property type="entry name" value="METHYLTRANSFERASE LIKE 7A"/>
    <property type="match status" value="1"/>
</dbReference>
<dbReference type="AlphaFoldDB" id="A0A163QA21"/>
<dbReference type="SUPFAM" id="SSF53335">
    <property type="entry name" value="S-adenosyl-L-methionine-dependent methyltransferases"/>
    <property type="match status" value="1"/>
</dbReference>
<dbReference type="InterPro" id="IPR013216">
    <property type="entry name" value="Methyltransf_11"/>
</dbReference>